<keyword evidence="3" id="KW-0677">Repeat</keyword>
<organism evidence="13 14">
    <name type="scientific">Coccomyxa subellipsoidea (strain C-169)</name>
    <name type="common">Green microalga</name>
    <dbReference type="NCBI Taxonomy" id="574566"/>
    <lineage>
        <taxon>Eukaryota</taxon>
        <taxon>Viridiplantae</taxon>
        <taxon>Chlorophyta</taxon>
        <taxon>core chlorophytes</taxon>
        <taxon>Trebouxiophyceae</taxon>
        <taxon>Trebouxiophyceae incertae sedis</taxon>
        <taxon>Coccomyxaceae</taxon>
        <taxon>Coccomyxa</taxon>
        <taxon>Coccomyxa subellipsoidea</taxon>
    </lineage>
</organism>
<dbReference type="InterPro" id="IPR002713">
    <property type="entry name" value="FF_domain"/>
</dbReference>
<dbReference type="GO" id="GO:0005685">
    <property type="term" value="C:U1 snRNP"/>
    <property type="evidence" value="ECO:0007669"/>
    <property type="project" value="TreeGrafter"/>
</dbReference>
<comment type="similarity">
    <text evidence="7">Belongs to the PRPF40 family.</text>
</comment>
<feature type="domain" description="FF" evidence="12">
    <location>
        <begin position="402"/>
        <end position="464"/>
    </location>
</feature>
<dbReference type="GO" id="GO:0070063">
    <property type="term" value="F:RNA polymerase binding"/>
    <property type="evidence" value="ECO:0007669"/>
    <property type="project" value="UniProtKB-ARBA"/>
</dbReference>
<dbReference type="EMBL" id="AGSI01000009">
    <property type="protein sequence ID" value="EIE22742.1"/>
    <property type="molecule type" value="Genomic_DNA"/>
</dbReference>
<protein>
    <recommendedName>
        <fullName evidence="15">WW domain-containing protein</fullName>
    </recommendedName>
</protein>
<feature type="compositionally biased region" description="Low complexity" evidence="10">
    <location>
        <begin position="124"/>
        <end position="136"/>
    </location>
</feature>
<dbReference type="GeneID" id="17040729"/>
<evidence type="ECO:0000256" key="7">
    <source>
        <dbReference type="ARBA" id="ARBA00061317"/>
    </source>
</evidence>
<evidence type="ECO:0000256" key="4">
    <source>
        <dbReference type="ARBA" id="ARBA00023187"/>
    </source>
</evidence>
<feature type="region of interest" description="Disordered" evidence="10">
    <location>
        <begin position="1"/>
        <end position="95"/>
    </location>
</feature>
<dbReference type="RefSeq" id="XP_005647286.1">
    <property type="nucleotide sequence ID" value="XM_005647229.1"/>
</dbReference>
<feature type="compositionally biased region" description="Low complexity" evidence="10">
    <location>
        <begin position="672"/>
        <end position="681"/>
    </location>
</feature>
<evidence type="ECO:0000256" key="10">
    <source>
        <dbReference type="SAM" id="MobiDB-lite"/>
    </source>
</evidence>
<comment type="function">
    <text evidence="6">Binds the phosphorylated C-terminal domain (CTD) of the largest subunit of RNA polymerase II and functions as a scaffold for RNA processing machineries. May be involved in pre-mRNA splicing.</text>
</comment>
<sequence length="716" mass="80778">MAGLGPGPMHRPPSLPGLPGPPGSGQAMPQQLRPPMPLGGSAGATPNVWTEHTAPDGRKYYHNKALNKSSWEKPAELLSPKEQKETSGSEWKEFTAPDGRKYYYNKVTKESKWTVPDELKQAREAAAAKASPNPAAGSVQVVKLDAGSSPASVPNGASQASPLPTPSATVKDDADAKPAASAAAAADVKFMYSSKEEAKDAFKELLASAQVASDWSWEQTMRSIISDPRYSALKSLGEKKACFNEYQQARKNEEVFEKRQRLKRGREEFTAMLESTTDLRASTRYSAAAALLEDDPRWKAVQREERELLYADFIKEKDKKEREAKKAERRRRTAAFRVLLEKTTGIKVDTPWRKAMVKLEGENEYEALDKLDRLEVFQDYILHLERKEKEAKEKEKEERRRRERKNRDAFKDLLQRHLSEGVLVAHMRWKDYQPLVKKEESWIAVEKNLTGSSAKELFEDALEVADAQFDKDKALLKEVTKEIPVQPDSTFDHFNAALEAVDSVKNVIKPNRKLVFDELLAKVKERAAKEEKRRKRARDDFIDLLRDSRAMTVDSSWEDIRPSLESAPEYKAISKEEREQAFNEYRAYLKEKAERRKAAEDGEEGNADKHKKKRHKEKKDKRDRDGGDEDDKRHKRSKRDEDAEGGSEEKKSKRHKRDKEKRHRSSRKSEGEAAADAGDGATPDKEDGEPAAAATPAADGVAAAPATEEPTEDGEL</sequence>
<evidence type="ECO:0000256" key="5">
    <source>
        <dbReference type="ARBA" id="ARBA00023242"/>
    </source>
</evidence>
<feature type="domain" description="WW" evidence="11">
    <location>
        <begin position="91"/>
        <end position="118"/>
    </location>
</feature>
<dbReference type="InterPro" id="IPR039726">
    <property type="entry name" value="Prp40-like"/>
</dbReference>
<proteinExistence type="inferred from homology"/>
<dbReference type="Gene3D" id="1.10.10.440">
    <property type="entry name" value="FF domain"/>
    <property type="match status" value="5"/>
</dbReference>
<dbReference type="OrthoDB" id="187617at2759"/>
<dbReference type="Pfam" id="PF25432">
    <property type="entry name" value="FF_PRPF40A"/>
    <property type="match status" value="1"/>
</dbReference>
<dbReference type="SUPFAM" id="SSF81698">
    <property type="entry name" value="FF domain"/>
    <property type="match status" value="5"/>
</dbReference>
<dbReference type="InterPro" id="IPR001202">
    <property type="entry name" value="WW_dom"/>
</dbReference>
<keyword evidence="4" id="KW-0508">mRNA splicing</keyword>
<dbReference type="PROSITE" id="PS51676">
    <property type="entry name" value="FF"/>
    <property type="match status" value="5"/>
</dbReference>
<dbReference type="PROSITE" id="PS01159">
    <property type="entry name" value="WW_DOMAIN_1"/>
    <property type="match status" value="1"/>
</dbReference>
<keyword evidence="14" id="KW-1185">Reference proteome</keyword>
<dbReference type="Gene3D" id="2.20.70.10">
    <property type="match status" value="2"/>
</dbReference>
<feature type="domain" description="FF" evidence="12">
    <location>
        <begin position="329"/>
        <end position="383"/>
    </location>
</feature>
<comment type="subunit">
    <text evidence="8">Interacts (via the WW domains) with the phosphorylated C-terminal domain of NRPB1 (via CTD domain).</text>
</comment>
<dbReference type="InterPro" id="IPR036020">
    <property type="entry name" value="WW_dom_sf"/>
</dbReference>
<feature type="region of interest" description="Disordered" evidence="10">
    <location>
        <begin position="593"/>
        <end position="716"/>
    </location>
</feature>
<evidence type="ECO:0008006" key="15">
    <source>
        <dbReference type="Google" id="ProtNLM"/>
    </source>
</evidence>
<evidence type="ECO:0000256" key="3">
    <source>
        <dbReference type="ARBA" id="ARBA00022737"/>
    </source>
</evidence>
<feature type="domain" description="WW" evidence="11">
    <location>
        <begin position="43"/>
        <end position="76"/>
    </location>
</feature>
<dbReference type="FunFam" id="2.20.70.10:FF:000228">
    <property type="entry name" value="Pre-mRNA-processing protein 40A"/>
    <property type="match status" value="1"/>
</dbReference>
<feature type="compositionally biased region" description="Low complexity" evidence="10">
    <location>
        <begin position="690"/>
        <end position="708"/>
    </location>
</feature>
<dbReference type="SMART" id="SM00441">
    <property type="entry name" value="FF"/>
    <property type="match status" value="5"/>
</dbReference>
<evidence type="ECO:0000256" key="8">
    <source>
        <dbReference type="ARBA" id="ARBA00064817"/>
    </source>
</evidence>
<comment type="caution">
    <text evidence="13">The sequence shown here is derived from an EMBL/GenBank/DDBJ whole genome shotgun (WGS) entry which is preliminary data.</text>
</comment>
<feature type="coiled-coil region" evidence="9">
    <location>
        <begin position="377"/>
        <end position="408"/>
    </location>
</feature>
<dbReference type="PANTHER" id="PTHR11864:SF0">
    <property type="entry name" value="PRP40 PRE-MRNA PROCESSING FACTOR 40 HOMOLOG A (YEAST)"/>
    <property type="match status" value="1"/>
</dbReference>
<reference evidence="13 14" key="1">
    <citation type="journal article" date="2012" name="Genome Biol.">
        <title>The genome of the polar eukaryotic microalga coccomyxa subellipsoidea reveals traits of cold adaptation.</title>
        <authorList>
            <person name="Blanc G."/>
            <person name="Agarkova I."/>
            <person name="Grimwood J."/>
            <person name="Kuo A."/>
            <person name="Brueggeman A."/>
            <person name="Dunigan D."/>
            <person name="Gurnon J."/>
            <person name="Ladunga I."/>
            <person name="Lindquist E."/>
            <person name="Lucas S."/>
            <person name="Pangilinan J."/>
            <person name="Proschold T."/>
            <person name="Salamov A."/>
            <person name="Schmutz J."/>
            <person name="Weeks D."/>
            <person name="Yamada T."/>
            <person name="Claverie J.M."/>
            <person name="Grigoriev I."/>
            <person name="Van Etten J."/>
            <person name="Lomsadze A."/>
            <person name="Borodovsky M."/>
        </authorList>
    </citation>
    <scope>NUCLEOTIDE SEQUENCE [LARGE SCALE GENOMIC DNA]</scope>
    <source>
        <strain evidence="13 14">C-169</strain>
    </source>
</reference>
<dbReference type="InterPro" id="IPR036517">
    <property type="entry name" value="FF_domain_sf"/>
</dbReference>
<feature type="region of interest" description="Disordered" evidence="10">
    <location>
        <begin position="122"/>
        <end position="177"/>
    </location>
</feature>
<dbReference type="eggNOG" id="KOG0152">
    <property type="taxonomic scope" value="Eukaryota"/>
</dbReference>
<dbReference type="GO" id="GO:0045292">
    <property type="term" value="P:mRNA cis splicing, via spliceosome"/>
    <property type="evidence" value="ECO:0007669"/>
    <property type="project" value="InterPro"/>
</dbReference>
<dbReference type="Proteomes" id="UP000007264">
    <property type="component" value="Unassembled WGS sequence"/>
</dbReference>
<feature type="coiled-coil region" evidence="9">
    <location>
        <begin position="310"/>
        <end position="337"/>
    </location>
</feature>
<dbReference type="AlphaFoldDB" id="I0YWH3"/>
<feature type="domain" description="FF" evidence="12">
    <location>
        <begin position="261"/>
        <end position="316"/>
    </location>
</feature>
<evidence type="ECO:0000256" key="1">
    <source>
        <dbReference type="ARBA" id="ARBA00004123"/>
    </source>
</evidence>
<feature type="compositionally biased region" description="Polar residues" evidence="10">
    <location>
        <begin position="149"/>
        <end position="168"/>
    </location>
</feature>
<gene>
    <name evidence="13" type="ORF">COCSUDRAFT_47676</name>
</gene>
<feature type="domain" description="FF" evidence="12">
    <location>
        <begin position="195"/>
        <end position="249"/>
    </location>
</feature>
<evidence type="ECO:0000313" key="13">
    <source>
        <dbReference type="EMBL" id="EIE22742.1"/>
    </source>
</evidence>
<dbReference type="SMART" id="SM00456">
    <property type="entry name" value="WW"/>
    <property type="match status" value="2"/>
</dbReference>
<feature type="compositionally biased region" description="Basic residues" evidence="10">
    <location>
        <begin position="652"/>
        <end position="666"/>
    </location>
</feature>
<comment type="subcellular location">
    <subcellularLocation>
        <location evidence="1">Nucleus</location>
    </subcellularLocation>
</comment>
<name>I0YWH3_COCSC</name>
<keyword evidence="5" id="KW-0539">Nucleus</keyword>
<feature type="compositionally biased region" description="Pro residues" evidence="10">
    <location>
        <begin position="9"/>
        <end position="22"/>
    </location>
</feature>
<evidence type="ECO:0000313" key="14">
    <source>
        <dbReference type="Proteomes" id="UP000007264"/>
    </source>
</evidence>
<dbReference type="STRING" id="574566.I0YWH3"/>
<evidence type="ECO:0000256" key="2">
    <source>
        <dbReference type="ARBA" id="ARBA00022664"/>
    </source>
</evidence>
<dbReference type="FunFam" id="1.10.10.440:FF:000013">
    <property type="entry name" value="pre-mRNA-processing protein 40A isoform X1"/>
    <property type="match status" value="1"/>
</dbReference>
<dbReference type="GO" id="GO:0003723">
    <property type="term" value="F:RNA binding"/>
    <property type="evidence" value="ECO:0007669"/>
    <property type="project" value="TreeGrafter"/>
</dbReference>
<dbReference type="PROSITE" id="PS50020">
    <property type="entry name" value="WW_DOMAIN_2"/>
    <property type="match status" value="2"/>
</dbReference>
<feature type="domain" description="FF" evidence="12">
    <location>
        <begin position="534"/>
        <end position="588"/>
    </location>
</feature>
<dbReference type="SUPFAM" id="SSF51045">
    <property type="entry name" value="WW domain"/>
    <property type="match status" value="2"/>
</dbReference>
<dbReference type="KEGG" id="csl:COCSUDRAFT_47676"/>
<feature type="compositionally biased region" description="Basic and acidic residues" evidence="10">
    <location>
        <begin position="70"/>
        <end position="95"/>
    </location>
</feature>
<dbReference type="CDD" id="cd00201">
    <property type="entry name" value="WW"/>
    <property type="match status" value="2"/>
</dbReference>
<keyword evidence="2" id="KW-0507">mRNA processing</keyword>
<evidence type="ECO:0000259" key="12">
    <source>
        <dbReference type="PROSITE" id="PS51676"/>
    </source>
</evidence>
<evidence type="ECO:0000259" key="11">
    <source>
        <dbReference type="PROSITE" id="PS50020"/>
    </source>
</evidence>
<evidence type="ECO:0000256" key="9">
    <source>
        <dbReference type="SAM" id="Coils"/>
    </source>
</evidence>
<dbReference type="GO" id="GO:0071004">
    <property type="term" value="C:U2-type prespliceosome"/>
    <property type="evidence" value="ECO:0007669"/>
    <property type="project" value="TreeGrafter"/>
</dbReference>
<dbReference type="Pfam" id="PF01846">
    <property type="entry name" value="FF"/>
    <property type="match status" value="5"/>
</dbReference>
<dbReference type="Pfam" id="PF00397">
    <property type="entry name" value="WW"/>
    <property type="match status" value="2"/>
</dbReference>
<accession>I0YWH3</accession>
<dbReference type="PANTHER" id="PTHR11864">
    <property type="entry name" value="PRE-MRNA-PROCESSING PROTEIN PRP40"/>
    <property type="match status" value="1"/>
</dbReference>
<keyword evidence="9" id="KW-0175">Coiled coil</keyword>
<evidence type="ECO:0000256" key="6">
    <source>
        <dbReference type="ARBA" id="ARBA00056384"/>
    </source>
</evidence>
<feature type="compositionally biased region" description="Basic residues" evidence="10">
    <location>
        <begin position="609"/>
        <end position="619"/>
    </location>
</feature>